<dbReference type="AlphaFoldDB" id="A0A975BJA3"/>
<dbReference type="KEGG" id="dmm:dnm_021430"/>
<evidence type="ECO:0000313" key="1">
    <source>
        <dbReference type="EMBL" id="QTA86125.1"/>
    </source>
</evidence>
<protein>
    <submittedName>
        <fullName evidence="1">Uncharacterized protein</fullName>
    </submittedName>
</protein>
<accession>A0A975BJA3</accession>
<name>A0A975BJA3_9BACT</name>
<proteinExistence type="predicted"/>
<dbReference type="Proteomes" id="UP000663722">
    <property type="component" value="Chromosome"/>
</dbReference>
<organism evidence="1 2">
    <name type="scientific">Desulfonema magnum</name>
    <dbReference type="NCBI Taxonomy" id="45655"/>
    <lineage>
        <taxon>Bacteria</taxon>
        <taxon>Pseudomonadati</taxon>
        <taxon>Thermodesulfobacteriota</taxon>
        <taxon>Desulfobacteria</taxon>
        <taxon>Desulfobacterales</taxon>
        <taxon>Desulfococcaceae</taxon>
        <taxon>Desulfonema</taxon>
    </lineage>
</organism>
<sequence length="48" mass="5407">MPEFYQLSLSYKLETFLTLCYEGFMSALCSSGDAESASTVARFQINKK</sequence>
<gene>
    <name evidence="1" type="ORF">dnm_021430</name>
</gene>
<dbReference type="EMBL" id="CP061800">
    <property type="protein sequence ID" value="QTA86125.1"/>
    <property type="molecule type" value="Genomic_DNA"/>
</dbReference>
<evidence type="ECO:0000313" key="2">
    <source>
        <dbReference type="Proteomes" id="UP000663722"/>
    </source>
</evidence>
<reference evidence="1" key="1">
    <citation type="journal article" date="2021" name="Microb. Physiol.">
        <title>Proteogenomic Insights into the Physiology of Marine, Sulfate-Reducing, Filamentous Desulfonema limicola and Desulfonema magnum.</title>
        <authorList>
            <person name="Schnaars V."/>
            <person name="Wohlbrand L."/>
            <person name="Scheve S."/>
            <person name="Hinrichs C."/>
            <person name="Reinhardt R."/>
            <person name="Rabus R."/>
        </authorList>
    </citation>
    <scope>NUCLEOTIDE SEQUENCE</scope>
    <source>
        <strain evidence="1">4be13</strain>
    </source>
</reference>
<keyword evidence="2" id="KW-1185">Reference proteome</keyword>